<dbReference type="InterPro" id="IPR036397">
    <property type="entry name" value="RNaseH_sf"/>
</dbReference>
<sequence>MPTYLIFDTETTGLPKSWKAPMKDIGNWPSIVQLAWQLVDGEMNTLAAECFIIQTKVPISAAAAKMHGITQQRSLREGKPLLEVLDQFTAAIVQADVLVAHNLDFDHKVLGSEYLRAGRKPPFGKKKMICTMKSSVDFCRLPGPYGYKWPTLEELHKKLLGEGFSGAHHAGTDVEMTRRCLGGLVGAGVVG</sequence>
<dbReference type="RefSeq" id="WP_187467205.1">
    <property type="nucleotide sequence ID" value="NZ_JACSIT010000118.1"/>
</dbReference>
<evidence type="ECO:0000259" key="4">
    <source>
        <dbReference type="SMART" id="SM00479"/>
    </source>
</evidence>
<evidence type="ECO:0000313" key="6">
    <source>
        <dbReference type="Proteomes" id="UP000650081"/>
    </source>
</evidence>
<dbReference type="CDD" id="cd06127">
    <property type="entry name" value="DEDDh"/>
    <property type="match status" value="1"/>
</dbReference>
<dbReference type="GO" id="GO:0008408">
    <property type="term" value="F:3'-5' exonuclease activity"/>
    <property type="evidence" value="ECO:0007669"/>
    <property type="project" value="TreeGrafter"/>
</dbReference>
<evidence type="ECO:0000256" key="2">
    <source>
        <dbReference type="ARBA" id="ARBA00022801"/>
    </source>
</evidence>
<evidence type="ECO:0000256" key="3">
    <source>
        <dbReference type="ARBA" id="ARBA00022839"/>
    </source>
</evidence>
<keyword evidence="2" id="KW-0378">Hydrolase</keyword>
<dbReference type="Gene3D" id="3.30.420.10">
    <property type="entry name" value="Ribonuclease H-like superfamily/Ribonuclease H"/>
    <property type="match status" value="1"/>
</dbReference>
<accession>A0A923T9K2</accession>
<comment type="caution">
    <text evidence="5">The sequence shown here is derived from an EMBL/GenBank/DDBJ whole genome shotgun (WGS) entry which is preliminary data.</text>
</comment>
<protein>
    <submittedName>
        <fullName evidence="5">3'-5' exonuclease</fullName>
    </submittedName>
</protein>
<dbReference type="PANTHER" id="PTHR30231:SF4">
    <property type="entry name" value="PROTEIN NEN2"/>
    <property type="match status" value="1"/>
</dbReference>
<keyword evidence="3 5" id="KW-0269">Exonuclease</keyword>
<dbReference type="SUPFAM" id="SSF53098">
    <property type="entry name" value="Ribonuclease H-like"/>
    <property type="match status" value="1"/>
</dbReference>
<dbReference type="GO" id="GO:0006259">
    <property type="term" value="P:DNA metabolic process"/>
    <property type="evidence" value="ECO:0007669"/>
    <property type="project" value="UniProtKB-ARBA"/>
</dbReference>
<dbReference type="Proteomes" id="UP000650081">
    <property type="component" value="Unassembled WGS sequence"/>
</dbReference>
<evidence type="ECO:0000256" key="1">
    <source>
        <dbReference type="ARBA" id="ARBA00022722"/>
    </source>
</evidence>
<proteinExistence type="predicted"/>
<dbReference type="Pfam" id="PF00929">
    <property type="entry name" value="RNase_T"/>
    <property type="match status" value="1"/>
</dbReference>
<dbReference type="SMART" id="SM00479">
    <property type="entry name" value="EXOIII"/>
    <property type="match status" value="1"/>
</dbReference>
<name>A0A923T9K2_9BACT</name>
<reference evidence="5" key="1">
    <citation type="submission" date="2020-08" db="EMBL/GenBank/DDBJ databases">
        <title>Lewinella bacteria from marine environments.</title>
        <authorList>
            <person name="Zhong Y."/>
        </authorList>
    </citation>
    <scope>NUCLEOTIDE SEQUENCE</scope>
    <source>
        <strain evidence="5">KCTC 42187</strain>
    </source>
</reference>
<dbReference type="InterPro" id="IPR013520">
    <property type="entry name" value="Ribonucl_H"/>
</dbReference>
<dbReference type="AlphaFoldDB" id="A0A923T9K2"/>
<keyword evidence="6" id="KW-1185">Reference proteome</keyword>
<dbReference type="InterPro" id="IPR012337">
    <property type="entry name" value="RNaseH-like_sf"/>
</dbReference>
<evidence type="ECO:0000313" key="5">
    <source>
        <dbReference type="EMBL" id="MBC6995158.1"/>
    </source>
</evidence>
<feature type="domain" description="Exonuclease" evidence="4">
    <location>
        <begin position="3"/>
        <end position="190"/>
    </location>
</feature>
<gene>
    <name evidence="5" type="ORF">H9S92_13340</name>
</gene>
<organism evidence="5 6">
    <name type="scientific">Neolewinella lacunae</name>
    <dbReference type="NCBI Taxonomy" id="1517758"/>
    <lineage>
        <taxon>Bacteria</taxon>
        <taxon>Pseudomonadati</taxon>
        <taxon>Bacteroidota</taxon>
        <taxon>Saprospiria</taxon>
        <taxon>Saprospirales</taxon>
        <taxon>Lewinellaceae</taxon>
        <taxon>Neolewinella</taxon>
    </lineage>
</organism>
<dbReference type="EMBL" id="JACSIT010000118">
    <property type="protein sequence ID" value="MBC6995158.1"/>
    <property type="molecule type" value="Genomic_DNA"/>
</dbReference>
<dbReference type="GO" id="GO:0003676">
    <property type="term" value="F:nucleic acid binding"/>
    <property type="evidence" value="ECO:0007669"/>
    <property type="project" value="InterPro"/>
</dbReference>
<keyword evidence="1" id="KW-0540">Nuclease</keyword>
<dbReference type="PANTHER" id="PTHR30231">
    <property type="entry name" value="DNA POLYMERASE III SUBUNIT EPSILON"/>
    <property type="match status" value="1"/>
</dbReference>